<name>A0A8J3IA33_9CHLR</name>
<dbReference type="Pfam" id="PF01636">
    <property type="entry name" value="APH"/>
    <property type="match status" value="1"/>
</dbReference>
<accession>A0A8J3IA33</accession>
<dbReference type="PANTHER" id="PTHR21064:SF6">
    <property type="entry name" value="AMINOGLYCOSIDE PHOSPHOTRANSFERASE DOMAIN-CONTAINING PROTEIN"/>
    <property type="match status" value="1"/>
</dbReference>
<protein>
    <recommendedName>
        <fullName evidence="2">Aminoglycoside phosphotransferase domain-containing protein</fullName>
    </recommendedName>
</protein>
<evidence type="ECO:0000259" key="2">
    <source>
        <dbReference type="Pfam" id="PF01636"/>
    </source>
</evidence>
<dbReference type="InterPro" id="IPR011009">
    <property type="entry name" value="Kinase-like_dom_sf"/>
</dbReference>
<dbReference type="Gene3D" id="3.30.200.20">
    <property type="entry name" value="Phosphorylase Kinase, domain 1"/>
    <property type="match status" value="1"/>
</dbReference>
<dbReference type="Gene3D" id="3.90.1200.10">
    <property type="match status" value="1"/>
</dbReference>
<dbReference type="AlphaFoldDB" id="A0A8J3IA33"/>
<proteinExistence type="inferred from homology"/>
<feature type="domain" description="Aminoglycoside phosphotransferase" evidence="2">
    <location>
        <begin position="24"/>
        <end position="258"/>
    </location>
</feature>
<evidence type="ECO:0000313" key="3">
    <source>
        <dbReference type="EMBL" id="GHO51396.1"/>
    </source>
</evidence>
<dbReference type="SUPFAM" id="SSF56112">
    <property type="entry name" value="Protein kinase-like (PK-like)"/>
    <property type="match status" value="1"/>
</dbReference>
<dbReference type="Proteomes" id="UP000612362">
    <property type="component" value="Unassembled WGS sequence"/>
</dbReference>
<dbReference type="EMBL" id="BNJF01000012">
    <property type="protein sequence ID" value="GHO51396.1"/>
    <property type="molecule type" value="Genomic_DNA"/>
</dbReference>
<evidence type="ECO:0000313" key="4">
    <source>
        <dbReference type="Proteomes" id="UP000612362"/>
    </source>
</evidence>
<sequence>MLALSDLRHAWKLSPILSTWTPATGTIHRTLLLKTSNGNYALRAYRYTSDEHWRILCEHALTTYVKTHGLPALTPLPLANGESILEHGGCFYALFPFAPGYQIARGDLTLHEGMLMGRFLGQLHQILSDYPHDRVPHRSFSIDLTTTLTTMEVIETAIRSQSHKSDEDRQALSRLAERRAYLATAPSINMEDLSSLEQQVIHGDYQETNLFFEDGQVSAVIDWDQSYVAPRAWEVVRTLHYVYKLEGNACNAFLDAYRCIFPLTSTELEVAASAYGWMRAHDLWHYKAIYLEGNQRVRAFLQPGPFLPFAQRWAALRDFLQER</sequence>
<keyword evidence="4" id="KW-1185">Reference proteome</keyword>
<gene>
    <name evidence="3" type="ORF">KSX_95590</name>
</gene>
<dbReference type="GO" id="GO:0019202">
    <property type="term" value="F:amino acid kinase activity"/>
    <property type="evidence" value="ECO:0007669"/>
    <property type="project" value="TreeGrafter"/>
</dbReference>
<reference evidence="3" key="1">
    <citation type="submission" date="2020-10" db="EMBL/GenBank/DDBJ databases">
        <title>Taxonomic study of unclassified bacteria belonging to the class Ktedonobacteria.</title>
        <authorList>
            <person name="Yabe S."/>
            <person name="Wang C.M."/>
            <person name="Zheng Y."/>
            <person name="Sakai Y."/>
            <person name="Cavaletti L."/>
            <person name="Monciardini P."/>
            <person name="Donadio S."/>
        </authorList>
    </citation>
    <scope>NUCLEOTIDE SEQUENCE</scope>
    <source>
        <strain evidence="3">SOSP1-1</strain>
    </source>
</reference>
<evidence type="ECO:0000256" key="1">
    <source>
        <dbReference type="ARBA" id="ARBA00038240"/>
    </source>
</evidence>
<dbReference type="InterPro" id="IPR050249">
    <property type="entry name" value="Pseudomonas-type_ThrB"/>
</dbReference>
<comment type="similarity">
    <text evidence="1">Belongs to the pseudomonas-type ThrB family.</text>
</comment>
<comment type="caution">
    <text evidence="3">The sequence shown here is derived from an EMBL/GenBank/DDBJ whole genome shotgun (WGS) entry which is preliminary data.</text>
</comment>
<dbReference type="RefSeq" id="WP_220200310.1">
    <property type="nucleotide sequence ID" value="NZ_BNJF01000012.1"/>
</dbReference>
<dbReference type="PANTHER" id="PTHR21064">
    <property type="entry name" value="AMINOGLYCOSIDE PHOSPHOTRANSFERASE DOMAIN-CONTAINING PROTEIN-RELATED"/>
    <property type="match status" value="1"/>
</dbReference>
<dbReference type="InterPro" id="IPR002575">
    <property type="entry name" value="Aminoglycoside_PTrfase"/>
</dbReference>
<organism evidence="3 4">
    <name type="scientific">Ktedonospora formicarum</name>
    <dbReference type="NCBI Taxonomy" id="2778364"/>
    <lineage>
        <taxon>Bacteria</taxon>
        <taxon>Bacillati</taxon>
        <taxon>Chloroflexota</taxon>
        <taxon>Ktedonobacteria</taxon>
        <taxon>Ktedonobacterales</taxon>
        <taxon>Ktedonobacteraceae</taxon>
        <taxon>Ktedonospora</taxon>
    </lineage>
</organism>